<dbReference type="CDD" id="cd00207">
    <property type="entry name" value="fer2"/>
    <property type="match status" value="1"/>
</dbReference>
<dbReference type="InterPro" id="IPR001041">
    <property type="entry name" value="2Fe-2S_ferredoxin-type"/>
</dbReference>
<feature type="non-terminal residue" evidence="1">
    <location>
        <position position="61"/>
    </location>
</feature>
<keyword evidence="2" id="KW-1185">Reference proteome</keyword>
<gene>
    <name evidence="1" type="ORF">G3N55_10640</name>
</gene>
<evidence type="ECO:0000313" key="1">
    <source>
        <dbReference type="EMBL" id="NDY43295.1"/>
    </source>
</evidence>
<dbReference type="InterPro" id="IPR036010">
    <property type="entry name" value="2Fe-2S_ferredoxin-like_sf"/>
</dbReference>
<dbReference type="SUPFAM" id="SSF54292">
    <property type="entry name" value="2Fe-2S ferredoxin-like"/>
    <property type="match status" value="1"/>
</dbReference>
<accession>A0A6N9TPV1</accession>
<sequence>MTEKVNWTLDGTPVASAPGRSVLEAAREAGRPIPSLCHLPGADEPDRPCLLCLVEVEGKGR</sequence>
<protein>
    <submittedName>
        <fullName evidence="1">2Fe-2S iron-sulfur cluster binding domain-containing protein</fullName>
    </submittedName>
</protein>
<organism evidence="1 2">
    <name type="scientific">Dissulfurirhabdus thermomarina</name>
    <dbReference type="NCBI Taxonomy" id="1765737"/>
    <lineage>
        <taxon>Bacteria</taxon>
        <taxon>Deltaproteobacteria</taxon>
        <taxon>Dissulfurirhabdaceae</taxon>
        <taxon>Dissulfurirhabdus</taxon>
    </lineage>
</organism>
<name>A0A6N9TPV1_DISTH</name>
<dbReference type="Proteomes" id="UP000469346">
    <property type="component" value="Unassembled WGS sequence"/>
</dbReference>
<dbReference type="Pfam" id="PF13510">
    <property type="entry name" value="Fer2_4"/>
    <property type="match status" value="1"/>
</dbReference>
<evidence type="ECO:0000313" key="2">
    <source>
        <dbReference type="Proteomes" id="UP000469346"/>
    </source>
</evidence>
<dbReference type="Gene3D" id="3.10.20.740">
    <property type="match status" value="1"/>
</dbReference>
<dbReference type="RefSeq" id="WP_163299405.1">
    <property type="nucleotide sequence ID" value="NZ_JAAGRR010000146.1"/>
</dbReference>
<dbReference type="AlphaFoldDB" id="A0A6N9TPV1"/>
<reference evidence="1 2" key="1">
    <citation type="submission" date="2020-02" db="EMBL/GenBank/DDBJ databases">
        <title>Comparative genomics of sulfur disproportionating microorganisms.</title>
        <authorList>
            <person name="Ward L.M."/>
            <person name="Bertran E."/>
            <person name="Johnston D.T."/>
        </authorList>
    </citation>
    <scope>NUCLEOTIDE SEQUENCE [LARGE SCALE GENOMIC DNA]</scope>
    <source>
        <strain evidence="1 2">DSM 100025</strain>
    </source>
</reference>
<proteinExistence type="predicted"/>
<dbReference type="EMBL" id="JAAGRR010000146">
    <property type="protein sequence ID" value="NDY43295.1"/>
    <property type="molecule type" value="Genomic_DNA"/>
</dbReference>
<comment type="caution">
    <text evidence="1">The sequence shown here is derived from an EMBL/GenBank/DDBJ whole genome shotgun (WGS) entry which is preliminary data.</text>
</comment>
<dbReference type="GO" id="GO:0051536">
    <property type="term" value="F:iron-sulfur cluster binding"/>
    <property type="evidence" value="ECO:0007669"/>
    <property type="project" value="InterPro"/>
</dbReference>